<name>A0A8S5P0K7_9CAUD</name>
<evidence type="ECO:0000313" key="2">
    <source>
        <dbReference type="EMBL" id="DAE00622.1"/>
    </source>
</evidence>
<evidence type="ECO:0000259" key="1">
    <source>
        <dbReference type="Pfam" id="PF22479"/>
    </source>
</evidence>
<sequence>MAFMEIPLSSGAQSFTVTLGDNRFKLRFIYLNAVGGGWFMDVESLNKGRAVYGVPLVCGVDLFSQYQHLGFGHFYAVYDGDKNAEPSYSDMGKALHLYWSDEDD</sequence>
<proteinExistence type="predicted"/>
<feature type="domain" description="Cyanophage baseplate Pam3 plug gp18" evidence="1">
    <location>
        <begin position="5"/>
        <end position="101"/>
    </location>
</feature>
<dbReference type="Pfam" id="PF22479">
    <property type="entry name" value="Pam3_gp18"/>
    <property type="match status" value="1"/>
</dbReference>
<accession>A0A8S5P0K7</accession>
<protein>
    <recommendedName>
        <fullName evidence="1">Cyanophage baseplate Pam3 plug gp18 domain-containing protein</fullName>
    </recommendedName>
</protein>
<dbReference type="InterPro" id="IPR054252">
    <property type="entry name" value="Pam3_gp18"/>
</dbReference>
<reference evidence="2" key="1">
    <citation type="journal article" date="2021" name="Proc. Natl. Acad. Sci. U.S.A.">
        <title>A Catalog of Tens of Thousands of Viruses from Human Metagenomes Reveals Hidden Associations with Chronic Diseases.</title>
        <authorList>
            <person name="Tisza M.J."/>
            <person name="Buck C.B."/>
        </authorList>
    </citation>
    <scope>NUCLEOTIDE SEQUENCE</scope>
    <source>
        <strain evidence="2">CtakU3</strain>
    </source>
</reference>
<dbReference type="EMBL" id="BK015306">
    <property type="protein sequence ID" value="DAE00622.1"/>
    <property type="molecule type" value="Genomic_DNA"/>
</dbReference>
<organism evidence="2">
    <name type="scientific">Myoviridae sp. ctakU3</name>
    <dbReference type="NCBI Taxonomy" id="2825135"/>
    <lineage>
        <taxon>Viruses</taxon>
        <taxon>Duplodnaviria</taxon>
        <taxon>Heunggongvirae</taxon>
        <taxon>Uroviricota</taxon>
        <taxon>Caudoviricetes</taxon>
    </lineage>
</organism>